<evidence type="ECO:0000256" key="5">
    <source>
        <dbReference type="ARBA" id="ARBA00022843"/>
    </source>
</evidence>
<evidence type="ECO:0000259" key="14">
    <source>
        <dbReference type="PROSITE" id="PS50850"/>
    </source>
</evidence>
<comment type="similarity">
    <text evidence="2 12">Belongs to the major facilitator superfamily. Sugar transporter (TC 2.A.1.1) family.</text>
</comment>
<dbReference type="InterPro" id="IPR050360">
    <property type="entry name" value="MFS_Sugar_Transporters"/>
</dbReference>
<comment type="subunit">
    <text evidence="10">Interacts with creB.</text>
</comment>
<evidence type="ECO:0000256" key="7">
    <source>
        <dbReference type="ARBA" id="ARBA00022989"/>
    </source>
</evidence>
<protein>
    <recommendedName>
        <fullName evidence="11">Quinate transporter</fullName>
    </recommendedName>
</protein>
<keyword evidence="4 13" id="KW-0812">Transmembrane</keyword>
<evidence type="ECO:0000256" key="1">
    <source>
        <dbReference type="ARBA" id="ARBA00004651"/>
    </source>
</evidence>
<feature type="transmembrane region" description="Helical" evidence="13">
    <location>
        <begin position="321"/>
        <end position="343"/>
    </location>
</feature>
<dbReference type="GO" id="GO:0005351">
    <property type="term" value="F:carbohydrate:proton symporter activity"/>
    <property type="evidence" value="ECO:0007669"/>
    <property type="project" value="TreeGrafter"/>
</dbReference>
<name>A0AAD6CEX4_9EURO</name>
<evidence type="ECO:0000256" key="2">
    <source>
        <dbReference type="ARBA" id="ARBA00010992"/>
    </source>
</evidence>
<evidence type="ECO:0000256" key="13">
    <source>
        <dbReference type="SAM" id="Phobius"/>
    </source>
</evidence>
<comment type="subcellular location">
    <subcellularLocation>
        <location evidence="1">Cell membrane</location>
        <topology evidence="1">Multi-pass membrane protein</topology>
    </subcellularLocation>
</comment>
<accession>A0AAD6CEX4</accession>
<feature type="transmembrane region" description="Helical" evidence="13">
    <location>
        <begin position="102"/>
        <end position="122"/>
    </location>
</feature>
<reference evidence="15" key="2">
    <citation type="journal article" date="2023" name="IMA Fungus">
        <title>Comparative genomic study of the Penicillium genus elucidates a diverse pangenome and 15 lateral gene transfer events.</title>
        <authorList>
            <person name="Petersen C."/>
            <person name="Sorensen T."/>
            <person name="Nielsen M.R."/>
            <person name="Sondergaard T.E."/>
            <person name="Sorensen J.L."/>
            <person name="Fitzpatrick D.A."/>
            <person name="Frisvad J.C."/>
            <person name="Nielsen K.L."/>
        </authorList>
    </citation>
    <scope>NUCLEOTIDE SEQUENCE</scope>
    <source>
        <strain evidence="15">IBT 16125</strain>
    </source>
</reference>
<dbReference type="NCBIfam" id="TIGR00879">
    <property type="entry name" value="SP"/>
    <property type="match status" value="1"/>
</dbReference>
<dbReference type="InterPro" id="IPR005828">
    <property type="entry name" value="MFS_sugar_transport-like"/>
</dbReference>
<dbReference type="GeneID" id="81597085"/>
<dbReference type="SUPFAM" id="SSF103473">
    <property type="entry name" value="MFS general substrate transporter"/>
    <property type="match status" value="1"/>
</dbReference>
<dbReference type="EMBL" id="JAPVEA010000002">
    <property type="protein sequence ID" value="KAJ5461907.1"/>
    <property type="molecule type" value="Genomic_DNA"/>
</dbReference>
<dbReference type="PROSITE" id="PS50850">
    <property type="entry name" value="MFS"/>
    <property type="match status" value="1"/>
</dbReference>
<evidence type="ECO:0000256" key="8">
    <source>
        <dbReference type="ARBA" id="ARBA00023136"/>
    </source>
</evidence>
<keyword evidence="7 13" id="KW-1133">Transmembrane helix</keyword>
<dbReference type="InterPro" id="IPR036259">
    <property type="entry name" value="MFS_trans_sf"/>
</dbReference>
<feature type="transmembrane region" description="Helical" evidence="13">
    <location>
        <begin position="350"/>
        <end position="370"/>
    </location>
</feature>
<evidence type="ECO:0000256" key="9">
    <source>
        <dbReference type="ARBA" id="ARBA00037560"/>
    </source>
</evidence>
<dbReference type="Gene3D" id="1.20.1250.20">
    <property type="entry name" value="MFS general substrate transporter like domains"/>
    <property type="match status" value="1"/>
</dbReference>
<feature type="transmembrane region" description="Helical" evidence="13">
    <location>
        <begin position="281"/>
        <end position="301"/>
    </location>
</feature>
<dbReference type="InterPro" id="IPR020846">
    <property type="entry name" value="MFS_dom"/>
</dbReference>
<feature type="transmembrane region" description="Helical" evidence="13">
    <location>
        <begin position="74"/>
        <end position="95"/>
    </location>
</feature>
<keyword evidence="6" id="KW-0672">Quinate metabolism</keyword>
<evidence type="ECO:0000313" key="15">
    <source>
        <dbReference type="EMBL" id="KAJ5461907.1"/>
    </source>
</evidence>
<dbReference type="PANTHER" id="PTHR48022">
    <property type="entry name" value="PLASTIDIC GLUCOSE TRANSPORTER 4"/>
    <property type="match status" value="1"/>
</dbReference>
<evidence type="ECO:0000256" key="10">
    <source>
        <dbReference type="ARBA" id="ARBA00038682"/>
    </source>
</evidence>
<feature type="transmembrane region" description="Helical" evidence="13">
    <location>
        <begin position="162"/>
        <end position="183"/>
    </location>
</feature>
<dbReference type="PRINTS" id="PR00171">
    <property type="entry name" value="SUGRTRNSPORT"/>
</dbReference>
<dbReference type="GO" id="GO:0005886">
    <property type="term" value="C:plasma membrane"/>
    <property type="evidence" value="ECO:0007669"/>
    <property type="project" value="UniProtKB-SubCell"/>
</dbReference>
<dbReference type="PROSITE" id="PS51257">
    <property type="entry name" value="PROKAR_LIPOPROTEIN"/>
    <property type="match status" value="1"/>
</dbReference>
<keyword evidence="8 13" id="KW-0472">Membrane</keyword>
<evidence type="ECO:0000256" key="11">
    <source>
        <dbReference type="ARBA" id="ARBA00043213"/>
    </source>
</evidence>
<evidence type="ECO:0000256" key="3">
    <source>
        <dbReference type="ARBA" id="ARBA00022448"/>
    </source>
</evidence>
<feature type="transmembrane region" description="Helical" evidence="13">
    <location>
        <begin position="390"/>
        <end position="412"/>
    </location>
</feature>
<dbReference type="InterPro" id="IPR003663">
    <property type="entry name" value="Sugar/inositol_transpt"/>
</dbReference>
<proteinExistence type="inferred from homology"/>
<keyword evidence="16" id="KW-1185">Reference proteome</keyword>
<comment type="function">
    <text evidence="9">Integral membrane transporter that imports quinic acid to be catabolized as a carbon source.</text>
</comment>
<evidence type="ECO:0000256" key="6">
    <source>
        <dbReference type="ARBA" id="ARBA00022911"/>
    </source>
</evidence>
<feature type="domain" description="Major facilitator superfamily (MFS) profile" evidence="14">
    <location>
        <begin position="26"/>
        <end position="474"/>
    </location>
</feature>
<dbReference type="PANTHER" id="PTHR48022:SF34">
    <property type="entry name" value="MAJOR FACILITATOR SUPERFAMILY (MFS) PROFILE DOMAIN-CONTAINING PROTEIN-RELATED"/>
    <property type="match status" value="1"/>
</dbReference>
<organism evidence="15 16">
    <name type="scientific">Penicillium daleae</name>
    <dbReference type="NCBI Taxonomy" id="63821"/>
    <lineage>
        <taxon>Eukaryota</taxon>
        <taxon>Fungi</taxon>
        <taxon>Dikarya</taxon>
        <taxon>Ascomycota</taxon>
        <taxon>Pezizomycotina</taxon>
        <taxon>Eurotiomycetes</taxon>
        <taxon>Eurotiomycetidae</taxon>
        <taxon>Eurotiales</taxon>
        <taxon>Aspergillaceae</taxon>
        <taxon>Penicillium</taxon>
    </lineage>
</organism>
<dbReference type="Proteomes" id="UP001213681">
    <property type="component" value="Unassembled WGS sequence"/>
</dbReference>
<evidence type="ECO:0000313" key="16">
    <source>
        <dbReference type="Proteomes" id="UP001213681"/>
    </source>
</evidence>
<feature type="transmembrane region" description="Helical" evidence="13">
    <location>
        <begin position="195"/>
        <end position="216"/>
    </location>
</feature>
<dbReference type="RefSeq" id="XP_056770949.1">
    <property type="nucleotide sequence ID" value="XM_056906842.1"/>
</dbReference>
<keyword evidence="5" id="KW-0832">Ubl conjugation</keyword>
<dbReference type="AlphaFoldDB" id="A0AAD6CEX4"/>
<gene>
    <name evidence="15" type="ORF">N7458_003459</name>
</gene>
<evidence type="ECO:0000256" key="4">
    <source>
        <dbReference type="ARBA" id="ARBA00022692"/>
    </source>
</evidence>
<sequence length="512" mass="56830">MTIAIFKVVEDRPTPKSVYNWRIVACAIVGSLASCAIGYDSAFIGTSLALPSFQNEFNFASYSTQGLANLKADIVSVFQAGAFFGSLFTYVFNYYLGRKPSIFINVILFLIGAAMNCGANGASGLSLIIGGRVLTGWGVGGCSSVIPVYLSEIAPPAVRGRLVGSWEIGWQIGGLVGFWINYGVDQTLDPSHKQWIIPFAVQLIPSGLLFLGVFLVPESPRWLLGRHKRNQAVRSLTWLRKLPETDPYILFEIGDIESDLERRPMSFWKPFKELRHRRMQWRFTMGGLLFMFQNASGINAINYYSPIIFETIGIHGASTELLATGIFGVVKTVAVFVWILFVVDNFQRRTLLFWGAAGGSVCMWILGAYIKIADPSVNSTGNPTSGGIAAIFFLFLWIIPYSQSWSGIPWVINSEMFPLDIRALGQASAAASNWFWNFIITRFTPNMLLAMGYETSKISLEAVDRVFDIWPVRKANTTVLAEIQSEIEELSQPAGHGETKYEGFVQHKEHTV</sequence>
<evidence type="ECO:0000256" key="12">
    <source>
        <dbReference type="RuleBase" id="RU003346"/>
    </source>
</evidence>
<dbReference type="Pfam" id="PF00083">
    <property type="entry name" value="Sugar_tr"/>
    <property type="match status" value="1"/>
</dbReference>
<keyword evidence="3 12" id="KW-0813">Transport</keyword>
<feature type="transmembrane region" description="Helical" evidence="13">
    <location>
        <begin position="128"/>
        <end position="150"/>
    </location>
</feature>
<reference evidence="15" key="1">
    <citation type="submission" date="2022-12" db="EMBL/GenBank/DDBJ databases">
        <authorList>
            <person name="Petersen C."/>
        </authorList>
    </citation>
    <scope>NUCLEOTIDE SEQUENCE</scope>
    <source>
        <strain evidence="15">IBT 16125</strain>
    </source>
</reference>
<feature type="transmembrane region" description="Helical" evidence="13">
    <location>
        <begin position="21"/>
        <end position="39"/>
    </location>
</feature>
<comment type="caution">
    <text evidence="15">The sequence shown here is derived from an EMBL/GenBank/DDBJ whole genome shotgun (WGS) entry which is preliminary data.</text>
</comment>